<organism evidence="2 3">
    <name type="scientific">Ranatra chinensis</name>
    <dbReference type="NCBI Taxonomy" id="642074"/>
    <lineage>
        <taxon>Eukaryota</taxon>
        <taxon>Metazoa</taxon>
        <taxon>Ecdysozoa</taxon>
        <taxon>Arthropoda</taxon>
        <taxon>Hexapoda</taxon>
        <taxon>Insecta</taxon>
        <taxon>Pterygota</taxon>
        <taxon>Neoptera</taxon>
        <taxon>Paraneoptera</taxon>
        <taxon>Hemiptera</taxon>
        <taxon>Heteroptera</taxon>
        <taxon>Panheteroptera</taxon>
        <taxon>Nepomorpha</taxon>
        <taxon>Nepidae</taxon>
        <taxon>Ranatrinae</taxon>
        <taxon>Ranatra</taxon>
    </lineage>
</organism>
<accession>A0ABD0YNS8</accession>
<reference evidence="2 3" key="1">
    <citation type="submission" date="2024-07" db="EMBL/GenBank/DDBJ databases">
        <title>Chromosome-level genome assembly of the water stick insect Ranatra chinensis (Heteroptera: Nepidae).</title>
        <authorList>
            <person name="Liu X."/>
        </authorList>
    </citation>
    <scope>NUCLEOTIDE SEQUENCE [LARGE SCALE GENOMIC DNA]</scope>
    <source>
        <strain evidence="2">Cailab_2021Rc</strain>
        <tissue evidence="2">Muscle</tissue>
    </source>
</reference>
<evidence type="ECO:0000256" key="1">
    <source>
        <dbReference type="SAM" id="MobiDB-lite"/>
    </source>
</evidence>
<sequence>MASKRRNMFHKNKTQETTEKGRNGLQLEVAGRVRGHYHPGREYLGRKWDFILRDSEGSLLGESRDGSKKLPMLLQCLHGSSIPSSLSAVRKFISCRKSRREGVREVC</sequence>
<name>A0ABD0YNS8_9HEMI</name>
<keyword evidence="3" id="KW-1185">Reference proteome</keyword>
<proteinExistence type="predicted"/>
<gene>
    <name evidence="2" type="ORF">AAG570_010693</name>
</gene>
<dbReference type="AlphaFoldDB" id="A0ABD0YNS8"/>
<dbReference type="Proteomes" id="UP001558652">
    <property type="component" value="Unassembled WGS sequence"/>
</dbReference>
<dbReference type="EMBL" id="JBFDAA010000005">
    <property type="protein sequence ID" value="KAL1132741.1"/>
    <property type="molecule type" value="Genomic_DNA"/>
</dbReference>
<protein>
    <submittedName>
        <fullName evidence="2">Uncharacterized protein</fullName>
    </submittedName>
</protein>
<comment type="caution">
    <text evidence="2">The sequence shown here is derived from an EMBL/GenBank/DDBJ whole genome shotgun (WGS) entry which is preliminary data.</text>
</comment>
<feature type="compositionally biased region" description="Basic and acidic residues" evidence="1">
    <location>
        <begin position="13"/>
        <end position="22"/>
    </location>
</feature>
<evidence type="ECO:0000313" key="3">
    <source>
        <dbReference type="Proteomes" id="UP001558652"/>
    </source>
</evidence>
<evidence type="ECO:0000313" key="2">
    <source>
        <dbReference type="EMBL" id="KAL1132741.1"/>
    </source>
</evidence>
<feature type="compositionally biased region" description="Basic residues" evidence="1">
    <location>
        <begin position="1"/>
        <end position="12"/>
    </location>
</feature>
<feature type="region of interest" description="Disordered" evidence="1">
    <location>
        <begin position="1"/>
        <end position="24"/>
    </location>
</feature>